<sequence length="348" mass="38957">MHRTYSMRQSRAPTASQIQNPPPPSSSTKSGRFFGRANIGHTFRHKAAGSFGPDLAKKLSALVKMEKNVMRSMELVSRERMEVAQQLSIWGEACDDDVSDVTDKLGVLIYEIGELEDQFVDRYDQYRVTIKSIRNIEASVQPSRDRKQKITDQIAQLKYKEPNSPKIVVLEQELVRAEAESLVAEAQLSNITREKLKAAFTYQFDALREHSEKIAIIAGFGKHLLELVDDTPVTPGETRNAYDGYEASKAIIQDCEDALTNWVTQNAAVSSKLSTRARTLSQRRKNAHRGEGVDLSHQDQPLGDRESGLWIPASEHAGNGYEEEEDDLDAPSTIAETRGREEERVVAA</sequence>
<feature type="region of interest" description="Disordered" evidence="3">
    <location>
        <begin position="1"/>
        <end position="33"/>
    </location>
</feature>
<dbReference type="GO" id="GO:0006897">
    <property type="term" value="P:endocytosis"/>
    <property type="evidence" value="ECO:0007669"/>
    <property type="project" value="TreeGrafter"/>
</dbReference>
<evidence type="ECO:0000256" key="1">
    <source>
        <dbReference type="ARBA" id="ARBA00022553"/>
    </source>
</evidence>
<dbReference type="Gene3D" id="1.20.1270.60">
    <property type="entry name" value="Arfaptin homology (AH) domain/BAR domain"/>
    <property type="match status" value="1"/>
</dbReference>
<dbReference type="RefSeq" id="XP_018037155.1">
    <property type="nucleotide sequence ID" value="XM_018186914.1"/>
</dbReference>
<dbReference type="GO" id="GO:0005886">
    <property type="term" value="C:plasma membrane"/>
    <property type="evidence" value="ECO:0007669"/>
    <property type="project" value="TreeGrafter"/>
</dbReference>
<evidence type="ECO:0000313" key="5">
    <source>
        <dbReference type="Proteomes" id="UP000077069"/>
    </source>
</evidence>
<feature type="compositionally biased region" description="Polar residues" evidence="3">
    <location>
        <begin position="1"/>
        <end position="19"/>
    </location>
</feature>
<dbReference type="Proteomes" id="UP000077069">
    <property type="component" value="Unassembled WGS sequence"/>
</dbReference>
<dbReference type="InterPro" id="IPR027267">
    <property type="entry name" value="AH/BAR_dom_sf"/>
</dbReference>
<dbReference type="GO" id="GO:0070941">
    <property type="term" value="P:eisosome assembly"/>
    <property type="evidence" value="ECO:0007669"/>
    <property type="project" value="TreeGrafter"/>
</dbReference>
<evidence type="ECO:0000256" key="2">
    <source>
        <dbReference type="SAM" id="Coils"/>
    </source>
</evidence>
<name>A0A177CIY8_9PLEO</name>
<gene>
    <name evidence="4" type="ORF">CC84DRAFT_621135</name>
</gene>
<dbReference type="PANTHER" id="PTHR31962:SF1">
    <property type="entry name" value="SPHINGOLIPID LONG CHAIN BASE-RESPONSIVE PROTEIN PIL1"/>
    <property type="match status" value="1"/>
</dbReference>
<dbReference type="FunFam" id="1.20.1270.60:FF:000005">
    <property type="entry name" value="Sphingolipid long chain base-responsive pil1"/>
    <property type="match status" value="1"/>
</dbReference>
<dbReference type="GO" id="GO:0008289">
    <property type="term" value="F:lipid binding"/>
    <property type="evidence" value="ECO:0007669"/>
    <property type="project" value="TreeGrafter"/>
</dbReference>
<protein>
    <submittedName>
        <fullName evidence="4">Meiotic expression up-regulated protein 14</fullName>
    </submittedName>
</protein>
<keyword evidence="2" id="KW-0175">Coiled coil</keyword>
<dbReference type="AlphaFoldDB" id="A0A177CIY8"/>
<dbReference type="EMBL" id="KV441551">
    <property type="protein sequence ID" value="OAG06790.1"/>
    <property type="molecule type" value="Genomic_DNA"/>
</dbReference>
<feature type="coiled-coil region" evidence="2">
    <location>
        <begin position="167"/>
        <end position="194"/>
    </location>
</feature>
<dbReference type="OrthoDB" id="5599269at2759"/>
<evidence type="ECO:0000256" key="3">
    <source>
        <dbReference type="SAM" id="MobiDB-lite"/>
    </source>
</evidence>
<feature type="region of interest" description="Disordered" evidence="3">
    <location>
        <begin position="273"/>
        <end position="348"/>
    </location>
</feature>
<feature type="compositionally biased region" description="Basic and acidic residues" evidence="3">
    <location>
        <begin position="288"/>
        <end position="307"/>
    </location>
</feature>
<dbReference type="FunCoup" id="A0A177CIY8">
    <property type="interactions" value="475"/>
</dbReference>
<dbReference type="GeneID" id="28770400"/>
<reference evidence="4 5" key="1">
    <citation type="submission" date="2016-05" db="EMBL/GenBank/DDBJ databases">
        <title>Comparative analysis of secretome profiles of manganese(II)-oxidizing ascomycete fungi.</title>
        <authorList>
            <consortium name="DOE Joint Genome Institute"/>
            <person name="Zeiner C.A."/>
            <person name="Purvine S.O."/>
            <person name="Zink E.M."/>
            <person name="Wu S."/>
            <person name="Pasa-Tolic L."/>
            <person name="Chaput D.L."/>
            <person name="Haridas S."/>
            <person name="Grigoriev I.V."/>
            <person name="Santelli C.M."/>
            <person name="Hansel C.M."/>
        </authorList>
    </citation>
    <scope>NUCLEOTIDE SEQUENCE [LARGE SCALE GENOMIC DNA]</scope>
    <source>
        <strain evidence="4 5">AP3s5-JAC2a</strain>
    </source>
</reference>
<dbReference type="Pfam" id="PF13805">
    <property type="entry name" value="Pil1"/>
    <property type="match status" value="1"/>
</dbReference>
<proteinExistence type="predicted"/>
<dbReference type="STRING" id="1460663.A0A177CIY8"/>
<keyword evidence="5" id="KW-1185">Reference proteome</keyword>
<evidence type="ECO:0000313" key="4">
    <source>
        <dbReference type="EMBL" id="OAG06790.1"/>
    </source>
</evidence>
<dbReference type="GO" id="GO:0036286">
    <property type="term" value="C:eisosome filament"/>
    <property type="evidence" value="ECO:0007669"/>
    <property type="project" value="TreeGrafter"/>
</dbReference>
<feature type="compositionally biased region" description="Basic and acidic residues" evidence="3">
    <location>
        <begin position="337"/>
        <end position="348"/>
    </location>
</feature>
<organism evidence="4 5">
    <name type="scientific">Paraphaeosphaeria sporulosa</name>
    <dbReference type="NCBI Taxonomy" id="1460663"/>
    <lineage>
        <taxon>Eukaryota</taxon>
        <taxon>Fungi</taxon>
        <taxon>Dikarya</taxon>
        <taxon>Ascomycota</taxon>
        <taxon>Pezizomycotina</taxon>
        <taxon>Dothideomycetes</taxon>
        <taxon>Pleosporomycetidae</taxon>
        <taxon>Pleosporales</taxon>
        <taxon>Massarineae</taxon>
        <taxon>Didymosphaeriaceae</taxon>
        <taxon>Paraphaeosphaeria</taxon>
    </lineage>
</organism>
<keyword evidence="1" id="KW-0597">Phosphoprotein</keyword>
<accession>A0A177CIY8</accession>
<dbReference type="PANTHER" id="PTHR31962">
    <property type="entry name" value="SPHINGOLIPID LONG CHAIN BASE-RESPONSIVE PROTEIN PIL1"/>
    <property type="match status" value="1"/>
</dbReference>
<dbReference type="InterPro" id="IPR028245">
    <property type="entry name" value="PIL1/LSP1"/>
</dbReference>
<dbReference type="InParanoid" id="A0A177CIY8"/>